<feature type="chain" id="PRO_5040357652" description="Secreted protein" evidence="1">
    <location>
        <begin position="23"/>
        <end position="114"/>
    </location>
</feature>
<dbReference type="EMBL" id="MU150327">
    <property type="protein sequence ID" value="KAF9458931.1"/>
    <property type="molecule type" value="Genomic_DNA"/>
</dbReference>
<evidence type="ECO:0000256" key="1">
    <source>
        <dbReference type="SAM" id="SignalP"/>
    </source>
</evidence>
<evidence type="ECO:0000313" key="3">
    <source>
        <dbReference type="Proteomes" id="UP000807353"/>
    </source>
</evidence>
<protein>
    <recommendedName>
        <fullName evidence="4">Secreted protein</fullName>
    </recommendedName>
</protein>
<dbReference type="AlphaFoldDB" id="A0A9P6CAY1"/>
<keyword evidence="3" id="KW-1185">Reference proteome</keyword>
<evidence type="ECO:0000313" key="2">
    <source>
        <dbReference type="EMBL" id="KAF9458931.1"/>
    </source>
</evidence>
<gene>
    <name evidence="2" type="ORF">BDZ94DRAFT_1269480</name>
</gene>
<sequence>MIFCHRLCALLAIQVLVSLARSISCIKPIYFALDSAKTRDPWTVSSTHCPCRIAGRTLILGHQVRARTTLSMIPRYAYISILSLSLNSALHAGGATHSPSLILYCPPTCTHQIR</sequence>
<proteinExistence type="predicted"/>
<reference evidence="2" key="1">
    <citation type="submission" date="2020-11" db="EMBL/GenBank/DDBJ databases">
        <authorList>
            <consortium name="DOE Joint Genome Institute"/>
            <person name="Ahrendt S."/>
            <person name="Riley R."/>
            <person name="Andreopoulos W."/>
            <person name="Labutti K."/>
            <person name="Pangilinan J."/>
            <person name="Ruiz-Duenas F.J."/>
            <person name="Barrasa J.M."/>
            <person name="Sanchez-Garcia M."/>
            <person name="Camarero S."/>
            <person name="Miyauchi S."/>
            <person name="Serrano A."/>
            <person name="Linde D."/>
            <person name="Babiker R."/>
            <person name="Drula E."/>
            <person name="Ayuso-Fernandez I."/>
            <person name="Pacheco R."/>
            <person name="Padilla G."/>
            <person name="Ferreira P."/>
            <person name="Barriuso J."/>
            <person name="Kellner H."/>
            <person name="Castanera R."/>
            <person name="Alfaro M."/>
            <person name="Ramirez L."/>
            <person name="Pisabarro A.G."/>
            <person name="Kuo A."/>
            <person name="Tritt A."/>
            <person name="Lipzen A."/>
            <person name="He G."/>
            <person name="Yan M."/>
            <person name="Ng V."/>
            <person name="Cullen D."/>
            <person name="Martin F."/>
            <person name="Rosso M.-N."/>
            <person name="Henrissat B."/>
            <person name="Hibbett D."/>
            <person name="Martinez A.T."/>
            <person name="Grigoriev I.V."/>
        </authorList>
    </citation>
    <scope>NUCLEOTIDE SEQUENCE</scope>
    <source>
        <strain evidence="2">CBS 247.69</strain>
    </source>
</reference>
<comment type="caution">
    <text evidence="2">The sequence shown here is derived from an EMBL/GenBank/DDBJ whole genome shotgun (WGS) entry which is preliminary data.</text>
</comment>
<feature type="signal peptide" evidence="1">
    <location>
        <begin position="1"/>
        <end position="22"/>
    </location>
</feature>
<name>A0A9P6CAY1_9AGAR</name>
<dbReference type="Proteomes" id="UP000807353">
    <property type="component" value="Unassembled WGS sequence"/>
</dbReference>
<organism evidence="2 3">
    <name type="scientific">Collybia nuda</name>
    <dbReference type="NCBI Taxonomy" id="64659"/>
    <lineage>
        <taxon>Eukaryota</taxon>
        <taxon>Fungi</taxon>
        <taxon>Dikarya</taxon>
        <taxon>Basidiomycota</taxon>
        <taxon>Agaricomycotina</taxon>
        <taxon>Agaricomycetes</taxon>
        <taxon>Agaricomycetidae</taxon>
        <taxon>Agaricales</taxon>
        <taxon>Tricholomatineae</taxon>
        <taxon>Clitocybaceae</taxon>
        <taxon>Collybia</taxon>
    </lineage>
</organism>
<keyword evidence="1" id="KW-0732">Signal</keyword>
<accession>A0A9P6CAY1</accession>
<evidence type="ECO:0008006" key="4">
    <source>
        <dbReference type="Google" id="ProtNLM"/>
    </source>
</evidence>